<dbReference type="AlphaFoldDB" id="A0AAV2RCP0"/>
<name>A0AAV2RCP0_MEGNR</name>
<dbReference type="Gene3D" id="2.60.40.10">
    <property type="entry name" value="Immunoglobulins"/>
    <property type="match status" value="1"/>
</dbReference>
<organism evidence="2 3">
    <name type="scientific">Meganyctiphanes norvegica</name>
    <name type="common">Northern krill</name>
    <name type="synonym">Thysanopoda norvegica</name>
    <dbReference type="NCBI Taxonomy" id="48144"/>
    <lineage>
        <taxon>Eukaryota</taxon>
        <taxon>Metazoa</taxon>
        <taxon>Ecdysozoa</taxon>
        <taxon>Arthropoda</taxon>
        <taxon>Crustacea</taxon>
        <taxon>Multicrustacea</taxon>
        <taxon>Malacostraca</taxon>
        <taxon>Eumalacostraca</taxon>
        <taxon>Eucarida</taxon>
        <taxon>Euphausiacea</taxon>
        <taxon>Euphausiidae</taxon>
        <taxon>Meganyctiphanes</taxon>
    </lineage>
</organism>
<dbReference type="InterPro" id="IPR007110">
    <property type="entry name" value="Ig-like_dom"/>
</dbReference>
<feature type="non-terminal residue" evidence="2">
    <location>
        <position position="142"/>
    </location>
</feature>
<evidence type="ECO:0000313" key="3">
    <source>
        <dbReference type="Proteomes" id="UP001497623"/>
    </source>
</evidence>
<dbReference type="CDD" id="cd00096">
    <property type="entry name" value="Ig"/>
    <property type="match status" value="1"/>
</dbReference>
<dbReference type="SUPFAM" id="SSF48726">
    <property type="entry name" value="Immunoglobulin"/>
    <property type="match status" value="1"/>
</dbReference>
<comment type="caution">
    <text evidence="2">The sequence shown here is derived from an EMBL/GenBank/DDBJ whole genome shotgun (WGS) entry which is preliminary data.</text>
</comment>
<sequence>EPVSTMMIVDDADTKLVGAAGPYSVGERPTLTCRAYGGDPPPIVNWWRDDRLLDHTYHHAQASRGGRGGGEPVVENTIHLRSLKKSDLKATYTCKAHNHDLAPSKEAIVEIDMNFGPESVVVRGLEGPISAGRPHQVVCEAR</sequence>
<keyword evidence="3" id="KW-1185">Reference proteome</keyword>
<dbReference type="InterPro" id="IPR036179">
    <property type="entry name" value="Ig-like_dom_sf"/>
</dbReference>
<protein>
    <recommendedName>
        <fullName evidence="1">Ig-like domain-containing protein</fullName>
    </recommendedName>
</protein>
<feature type="domain" description="Ig-like" evidence="1">
    <location>
        <begin position="2"/>
        <end position="110"/>
    </location>
</feature>
<evidence type="ECO:0000259" key="1">
    <source>
        <dbReference type="PROSITE" id="PS50835"/>
    </source>
</evidence>
<gene>
    <name evidence="2" type="ORF">MNOR_LOCUS22443</name>
</gene>
<dbReference type="Pfam" id="PF13927">
    <property type="entry name" value="Ig_3"/>
    <property type="match status" value="1"/>
</dbReference>
<proteinExistence type="predicted"/>
<dbReference type="PANTHER" id="PTHR23278">
    <property type="entry name" value="SIDESTEP PROTEIN"/>
    <property type="match status" value="1"/>
</dbReference>
<reference evidence="2 3" key="1">
    <citation type="submission" date="2024-05" db="EMBL/GenBank/DDBJ databases">
        <authorList>
            <person name="Wallberg A."/>
        </authorList>
    </citation>
    <scope>NUCLEOTIDE SEQUENCE [LARGE SCALE GENOMIC DNA]</scope>
</reference>
<dbReference type="EMBL" id="CAXKWB010018880">
    <property type="protein sequence ID" value="CAL4121348.1"/>
    <property type="molecule type" value="Genomic_DNA"/>
</dbReference>
<evidence type="ECO:0000313" key="2">
    <source>
        <dbReference type="EMBL" id="CAL4121348.1"/>
    </source>
</evidence>
<dbReference type="PROSITE" id="PS50835">
    <property type="entry name" value="IG_LIKE"/>
    <property type="match status" value="1"/>
</dbReference>
<feature type="non-terminal residue" evidence="2">
    <location>
        <position position="1"/>
    </location>
</feature>
<dbReference type="Proteomes" id="UP001497623">
    <property type="component" value="Unassembled WGS sequence"/>
</dbReference>
<dbReference type="InterPro" id="IPR013783">
    <property type="entry name" value="Ig-like_fold"/>
</dbReference>
<accession>A0AAV2RCP0</accession>
<dbReference type="PANTHER" id="PTHR23278:SF19">
    <property type="entry name" value="OBSCURIN"/>
    <property type="match status" value="1"/>
</dbReference>